<feature type="transmembrane region" description="Helical" evidence="5">
    <location>
        <begin position="268"/>
        <end position="287"/>
    </location>
</feature>
<feature type="transmembrane region" description="Helical" evidence="5">
    <location>
        <begin position="71"/>
        <end position="95"/>
    </location>
</feature>
<keyword evidence="8" id="KW-1185">Reference proteome</keyword>
<feature type="transmembrane region" description="Helical" evidence="5">
    <location>
        <begin position="205"/>
        <end position="229"/>
    </location>
</feature>
<dbReference type="NCBIfam" id="TIGR00367">
    <property type="entry name" value="calcium/sodium antiporter"/>
    <property type="match status" value="1"/>
</dbReference>
<name>A0A3N6LIM7_9EURY</name>
<dbReference type="PANTHER" id="PTHR10846:SF8">
    <property type="entry name" value="INNER MEMBRANE PROTEIN YRBG"/>
    <property type="match status" value="1"/>
</dbReference>
<keyword evidence="4 5" id="KW-0472">Membrane</keyword>
<evidence type="ECO:0000313" key="7">
    <source>
        <dbReference type="EMBL" id="RQG87776.1"/>
    </source>
</evidence>
<dbReference type="InterPro" id="IPR004481">
    <property type="entry name" value="K/Na/Ca-exchanger"/>
</dbReference>
<feature type="transmembrane region" description="Helical" evidence="5">
    <location>
        <begin position="294"/>
        <end position="312"/>
    </location>
</feature>
<dbReference type="AlphaFoldDB" id="A0A3N6LIM7"/>
<dbReference type="PANTHER" id="PTHR10846">
    <property type="entry name" value="SODIUM/POTASSIUM/CALCIUM EXCHANGER"/>
    <property type="match status" value="1"/>
</dbReference>
<gene>
    <name evidence="7" type="ORF">EA462_12945</name>
</gene>
<evidence type="ECO:0000256" key="3">
    <source>
        <dbReference type="ARBA" id="ARBA00022989"/>
    </source>
</evidence>
<evidence type="ECO:0000256" key="2">
    <source>
        <dbReference type="ARBA" id="ARBA00022692"/>
    </source>
</evidence>
<accession>A0A3N6LIM7</accession>
<feature type="transmembrane region" description="Helical" evidence="5">
    <location>
        <begin position="6"/>
        <end position="28"/>
    </location>
</feature>
<evidence type="ECO:0000256" key="5">
    <source>
        <dbReference type="SAM" id="Phobius"/>
    </source>
</evidence>
<dbReference type="GO" id="GO:0005262">
    <property type="term" value="F:calcium channel activity"/>
    <property type="evidence" value="ECO:0007669"/>
    <property type="project" value="TreeGrafter"/>
</dbReference>
<dbReference type="InterPro" id="IPR044880">
    <property type="entry name" value="NCX_ion-bd_dom_sf"/>
</dbReference>
<evidence type="ECO:0000313" key="8">
    <source>
        <dbReference type="Proteomes" id="UP000273828"/>
    </source>
</evidence>
<feature type="domain" description="Sodium/calcium exchanger membrane region" evidence="6">
    <location>
        <begin position="171"/>
        <end position="311"/>
    </location>
</feature>
<evidence type="ECO:0000259" key="6">
    <source>
        <dbReference type="Pfam" id="PF01699"/>
    </source>
</evidence>
<dbReference type="Gene3D" id="1.20.1420.30">
    <property type="entry name" value="NCX, central ion-binding region"/>
    <property type="match status" value="1"/>
</dbReference>
<reference evidence="7 8" key="1">
    <citation type="submission" date="2018-10" db="EMBL/GenBank/DDBJ databases">
        <title>Natrarchaeobius chitinivorans gen. nov., sp. nov., and Natrarchaeobius haloalkaliphilus sp. nov., alkaliphilic, chitin-utilizing haloarchaea from hypersaline alkaline lakes.</title>
        <authorList>
            <person name="Sorokin D.Y."/>
            <person name="Elcheninov A.G."/>
            <person name="Kostrikina N.A."/>
            <person name="Bale N.J."/>
            <person name="Sinninghe Damste J.S."/>
            <person name="Khijniak T.V."/>
            <person name="Kublanov I.V."/>
            <person name="Toshchakov S.V."/>
        </authorList>
    </citation>
    <scope>NUCLEOTIDE SEQUENCE [LARGE SCALE GENOMIC DNA]</scope>
    <source>
        <strain evidence="7 8">AArcht-Sl</strain>
    </source>
</reference>
<feature type="transmembrane region" description="Helical" evidence="5">
    <location>
        <begin position="133"/>
        <end position="150"/>
    </location>
</feature>
<feature type="transmembrane region" description="Helical" evidence="5">
    <location>
        <begin position="171"/>
        <end position="190"/>
    </location>
</feature>
<sequence length="313" mass="32783">MSEFVVNGIVLVLGLVFLYAGAELLVAGASRLALSFGLRVATVGVTVVAFATTAPELFVVTVGALSVSTDIGLGAIIGSNVANIGLVLGLTALIRPLSVSPTVLRRHVPFMVFAAALLFVFSLDGRIDRFEGTLFLLVLSGFTVYLLYYIQTDPPALTEYSISDAGSNAHNLALVGAGMLTLVLGSRWLIDGGRGLLSTMGFSDLFIGITVIAFGTSLPELAASVVGAIRGETGFSIGNVIGSNIYNILAVIGITSLIVPITVSPATLQFELVVLVIFTLVLVGMMIRNRELTRVDGAILVSGYLVFLYLLLP</sequence>
<feature type="transmembrane region" description="Helical" evidence="5">
    <location>
        <begin position="40"/>
        <end position="65"/>
    </location>
</feature>
<comment type="caution">
    <text evidence="7">The sequence shown here is derived from an EMBL/GenBank/DDBJ whole genome shotgun (WGS) entry which is preliminary data.</text>
</comment>
<dbReference type="GO" id="GO:0006874">
    <property type="term" value="P:intracellular calcium ion homeostasis"/>
    <property type="evidence" value="ECO:0007669"/>
    <property type="project" value="TreeGrafter"/>
</dbReference>
<protein>
    <submittedName>
        <fullName evidence="7">Sodium:calcium antiporter</fullName>
    </submittedName>
</protein>
<dbReference type="OrthoDB" id="142185at2157"/>
<keyword evidence="2 5" id="KW-0812">Transmembrane</keyword>
<dbReference type="GO" id="GO:0005886">
    <property type="term" value="C:plasma membrane"/>
    <property type="evidence" value="ECO:0007669"/>
    <property type="project" value="TreeGrafter"/>
</dbReference>
<evidence type="ECO:0000256" key="4">
    <source>
        <dbReference type="ARBA" id="ARBA00023136"/>
    </source>
</evidence>
<feature type="domain" description="Sodium/calcium exchanger membrane region" evidence="6">
    <location>
        <begin position="9"/>
        <end position="147"/>
    </location>
</feature>
<comment type="subcellular location">
    <subcellularLocation>
        <location evidence="1">Membrane</location>
        <topology evidence="1">Multi-pass membrane protein</topology>
    </subcellularLocation>
</comment>
<evidence type="ECO:0000256" key="1">
    <source>
        <dbReference type="ARBA" id="ARBA00004141"/>
    </source>
</evidence>
<keyword evidence="3 5" id="KW-1133">Transmembrane helix</keyword>
<dbReference type="InterPro" id="IPR004837">
    <property type="entry name" value="NaCa_Exmemb"/>
</dbReference>
<dbReference type="GO" id="GO:0008273">
    <property type="term" value="F:calcium, potassium:sodium antiporter activity"/>
    <property type="evidence" value="ECO:0007669"/>
    <property type="project" value="TreeGrafter"/>
</dbReference>
<dbReference type="RefSeq" id="WP_124178976.1">
    <property type="nucleotide sequence ID" value="NZ_REFY01000005.1"/>
</dbReference>
<feature type="transmembrane region" description="Helical" evidence="5">
    <location>
        <begin position="107"/>
        <end position="127"/>
    </location>
</feature>
<dbReference type="EMBL" id="REFY01000005">
    <property type="protein sequence ID" value="RQG87776.1"/>
    <property type="molecule type" value="Genomic_DNA"/>
</dbReference>
<dbReference type="Pfam" id="PF01699">
    <property type="entry name" value="Na_Ca_ex"/>
    <property type="match status" value="2"/>
</dbReference>
<proteinExistence type="predicted"/>
<feature type="transmembrane region" description="Helical" evidence="5">
    <location>
        <begin position="241"/>
        <end position="262"/>
    </location>
</feature>
<organism evidence="7 8">
    <name type="scientific">Natrarchaeobius halalkaliphilus</name>
    <dbReference type="NCBI Taxonomy" id="1679091"/>
    <lineage>
        <taxon>Archaea</taxon>
        <taxon>Methanobacteriati</taxon>
        <taxon>Methanobacteriota</taxon>
        <taxon>Stenosarchaea group</taxon>
        <taxon>Halobacteria</taxon>
        <taxon>Halobacteriales</taxon>
        <taxon>Natrialbaceae</taxon>
        <taxon>Natrarchaeobius</taxon>
    </lineage>
</organism>
<dbReference type="Proteomes" id="UP000273828">
    <property type="component" value="Unassembled WGS sequence"/>
</dbReference>